<dbReference type="PANTHER" id="PTHR11956">
    <property type="entry name" value="ARGINYL-TRNA SYNTHETASE"/>
    <property type="match status" value="1"/>
</dbReference>
<dbReference type="NCBIfam" id="TIGR00456">
    <property type="entry name" value="argS"/>
    <property type="match status" value="1"/>
</dbReference>
<dbReference type="InterPro" id="IPR001412">
    <property type="entry name" value="aa-tRNA-synth_I_CS"/>
</dbReference>
<evidence type="ECO:0000256" key="2">
    <source>
        <dbReference type="ARBA" id="ARBA00005594"/>
    </source>
</evidence>
<keyword evidence="7 11" id="KW-0067">ATP-binding</keyword>
<dbReference type="PANTHER" id="PTHR11956:SF5">
    <property type="entry name" value="ARGININE--TRNA LIGASE, CYTOPLASMIC"/>
    <property type="match status" value="1"/>
</dbReference>
<dbReference type="Pfam" id="PF05746">
    <property type="entry name" value="DALR_1"/>
    <property type="match status" value="1"/>
</dbReference>
<dbReference type="GO" id="GO:0006420">
    <property type="term" value="P:arginyl-tRNA aminoacylation"/>
    <property type="evidence" value="ECO:0007669"/>
    <property type="project" value="UniProtKB-UniRule"/>
</dbReference>
<dbReference type="PRINTS" id="PR01038">
    <property type="entry name" value="TRNASYNTHARG"/>
</dbReference>
<accession>A0A858RRS2</accession>
<dbReference type="InterPro" id="IPR014729">
    <property type="entry name" value="Rossmann-like_a/b/a_fold"/>
</dbReference>
<comment type="subunit">
    <text evidence="3 11">Monomer.</text>
</comment>
<dbReference type="InterPro" id="IPR009080">
    <property type="entry name" value="tRNAsynth_Ia_anticodon-bd"/>
</dbReference>
<evidence type="ECO:0000256" key="5">
    <source>
        <dbReference type="ARBA" id="ARBA00022598"/>
    </source>
</evidence>
<evidence type="ECO:0000313" key="16">
    <source>
        <dbReference type="Proteomes" id="UP000501812"/>
    </source>
</evidence>
<keyword evidence="8 11" id="KW-0648">Protein biosynthesis</keyword>
<sequence length="583" mass="64488">MTLIQDLESRLAAAFQTVLGESVSAPVVAAADLRFGDYQSNAAMALAKQRKTNPRALAEQVIAAVDLGGLGTADIAGPGFINFRISPETYAARAKEQLADPRLGVPEAAEKHTIVVDFSAPNVAKPMHIGHIRSTIIGDSLSRIASFLGHRVIRDNHIGDWGTQFGMVTWAWKQILDEKALLADPLLELLRLYRFANDAKKADEAVAEACRLELVKLQQGDEVNFAIWQRCIELSRAGLDKIYDRLDVSFDHWLGESAYNDALAPLVDHLIAEGIARESDGAVCIFSNGVPEDKAKDPFLVRKDGEWIDFPMIVRKSDGGFNYASTDIATIEFRNKEWNADAAWYVVDHRQSLHFQQLFAVAGRVGLGEMDLRHISFGTILGTDGKPLKTRAGDLPQLADVLDEAVAAARIAVAERSRVDTDEERAELAELIGISAVKFTELSHHRLSDYVFDLEKMLALQGDTAPYLQNSVVRCSSIFRKLEDPVDLAAVNPVFTEEAEIHLARLIARYGEVVPMILDDHRPNLLANYLLELARAYHSFYEACPVLKAEEQVRDSRLVLCSLTSRVLTHGLGLLGIRCPERM</sequence>
<keyword evidence="16" id="KW-1185">Reference proteome</keyword>
<evidence type="ECO:0000259" key="13">
    <source>
        <dbReference type="SMART" id="SM00836"/>
    </source>
</evidence>
<proteinExistence type="inferred from homology"/>
<comment type="subcellular location">
    <subcellularLocation>
        <location evidence="1 11">Cytoplasm</location>
    </subcellularLocation>
</comment>
<dbReference type="Pfam" id="PF03485">
    <property type="entry name" value="Arg_tRNA_synt_N"/>
    <property type="match status" value="1"/>
</dbReference>
<feature type="domain" description="Arginyl tRNA synthetase N-terminal" evidence="14">
    <location>
        <begin position="5"/>
        <end position="85"/>
    </location>
</feature>
<dbReference type="RefSeq" id="WP_169457535.1">
    <property type="nucleotide sequence ID" value="NZ_CP051774.1"/>
</dbReference>
<evidence type="ECO:0000313" key="15">
    <source>
        <dbReference type="EMBL" id="QJE99049.1"/>
    </source>
</evidence>
<evidence type="ECO:0000256" key="1">
    <source>
        <dbReference type="ARBA" id="ARBA00004496"/>
    </source>
</evidence>
<dbReference type="Proteomes" id="UP000501812">
    <property type="component" value="Chromosome"/>
</dbReference>
<keyword evidence="4 11" id="KW-0963">Cytoplasm</keyword>
<dbReference type="GO" id="GO:0005524">
    <property type="term" value="F:ATP binding"/>
    <property type="evidence" value="ECO:0007669"/>
    <property type="project" value="UniProtKB-UniRule"/>
</dbReference>
<dbReference type="Pfam" id="PF00750">
    <property type="entry name" value="tRNA-synt_1d"/>
    <property type="match status" value="1"/>
</dbReference>
<feature type="short sequence motif" description="'HIGH' region" evidence="11">
    <location>
        <begin position="121"/>
        <end position="131"/>
    </location>
</feature>
<dbReference type="InterPro" id="IPR005148">
    <property type="entry name" value="Arg-tRNA-synth_N"/>
</dbReference>
<dbReference type="InterPro" id="IPR001278">
    <property type="entry name" value="Arg-tRNA-ligase"/>
</dbReference>
<dbReference type="Gene3D" id="3.40.50.620">
    <property type="entry name" value="HUPs"/>
    <property type="match status" value="1"/>
</dbReference>
<dbReference type="SUPFAM" id="SSF47323">
    <property type="entry name" value="Anticodon-binding domain of a subclass of class I aminoacyl-tRNA synthetases"/>
    <property type="match status" value="1"/>
</dbReference>
<dbReference type="SMART" id="SM00836">
    <property type="entry name" value="DALR_1"/>
    <property type="match status" value="1"/>
</dbReference>
<evidence type="ECO:0000256" key="10">
    <source>
        <dbReference type="ARBA" id="ARBA00049339"/>
    </source>
</evidence>
<evidence type="ECO:0000256" key="4">
    <source>
        <dbReference type="ARBA" id="ARBA00022490"/>
    </source>
</evidence>
<dbReference type="InterPro" id="IPR035684">
    <property type="entry name" value="ArgRS_core"/>
</dbReference>
<keyword evidence="5 11" id="KW-0436">Ligase</keyword>
<dbReference type="Gene3D" id="3.30.1360.70">
    <property type="entry name" value="Arginyl tRNA synthetase N-terminal domain"/>
    <property type="match status" value="1"/>
</dbReference>
<dbReference type="EMBL" id="CP051774">
    <property type="protein sequence ID" value="QJE99049.1"/>
    <property type="molecule type" value="Genomic_DNA"/>
</dbReference>
<comment type="catalytic activity">
    <reaction evidence="10 11">
        <text>tRNA(Arg) + L-arginine + ATP = L-arginyl-tRNA(Arg) + AMP + diphosphate</text>
        <dbReference type="Rhea" id="RHEA:20301"/>
        <dbReference type="Rhea" id="RHEA-COMP:9658"/>
        <dbReference type="Rhea" id="RHEA-COMP:9673"/>
        <dbReference type="ChEBI" id="CHEBI:30616"/>
        <dbReference type="ChEBI" id="CHEBI:32682"/>
        <dbReference type="ChEBI" id="CHEBI:33019"/>
        <dbReference type="ChEBI" id="CHEBI:78442"/>
        <dbReference type="ChEBI" id="CHEBI:78513"/>
        <dbReference type="ChEBI" id="CHEBI:456215"/>
        <dbReference type="EC" id="6.1.1.19"/>
    </reaction>
</comment>
<gene>
    <name evidence="11 15" type="primary">argS</name>
    <name evidence="15" type="ORF">HHL09_25800</name>
</gene>
<evidence type="ECO:0000256" key="8">
    <source>
        <dbReference type="ARBA" id="ARBA00022917"/>
    </source>
</evidence>
<keyword evidence="6 11" id="KW-0547">Nucleotide-binding</keyword>
<evidence type="ECO:0000256" key="6">
    <source>
        <dbReference type="ARBA" id="ARBA00022741"/>
    </source>
</evidence>
<dbReference type="InterPro" id="IPR008909">
    <property type="entry name" value="DALR_anticod-bd"/>
</dbReference>
<name>A0A858RRS2_9BACT</name>
<dbReference type="FunFam" id="1.10.730.10:FF:000006">
    <property type="entry name" value="Arginyl-tRNA synthetase 2, mitochondrial"/>
    <property type="match status" value="1"/>
</dbReference>
<evidence type="ECO:0000256" key="12">
    <source>
        <dbReference type="RuleBase" id="RU363038"/>
    </source>
</evidence>
<dbReference type="CDD" id="cd00671">
    <property type="entry name" value="ArgRS_core"/>
    <property type="match status" value="1"/>
</dbReference>
<dbReference type="Gene3D" id="1.10.730.10">
    <property type="entry name" value="Isoleucyl-tRNA Synthetase, Domain 1"/>
    <property type="match status" value="1"/>
</dbReference>
<dbReference type="SMART" id="SM01016">
    <property type="entry name" value="Arg_tRNA_synt_N"/>
    <property type="match status" value="1"/>
</dbReference>
<protein>
    <recommendedName>
        <fullName evidence="11">Arginine--tRNA ligase</fullName>
        <ecNumber evidence="11">6.1.1.19</ecNumber>
    </recommendedName>
    <alternativeName>
        <fullName evidence="11">Arginyl-tRNA synthetase</fullName>
        <shortName evidence="11">ArgRS</shortName>
    </alternativeName>
</protein>
<keyword evidence="9 11" id="KW-0030">Aminoacyl-tRNA synthetase</keyword>
<dbReference type="InterPro" id="IPR036695">
    <property type="entry name" value="Arg-tRNA-synth_N_sf"/>
</dbReference>
<dbReference type="KEGG" id="luo:HHL09_25800"/>
<reference evidence="15 16" key="1">
    <citation type="submission" date="2020-04" db="EMBL/GenBank/DDBJ databases">
        <title>Luteolibacter sp. G-1-1-1 isolated from soil.</title>
        <authorList>
            <person name="Dahal R.H."/>
        </authorList>
    </citation>
    <scope>NUCLEOTIDE SEQUENCE [LARGE SCALE GENOMIC DNA]</scope>
    <source>
        <strain evidence="15 16">G-1-1-1</strain>
    </source>
</reference>
<dbReference type="FunFam" id="3.40.50.620:FF:000116">
    <property type="entry name" value="Arginine--tRNA ligase"/>
    <property type="match status" value="1"/>
</dbReference>
<dbReference type="PROSITE" id="PS00178">
    <property type="entry name" value="AA_TRNA_LIGASE_I"/>
    <property type="match status" value="1"/>
</dbReference>
<evidence type="ECO:0000256" key="3">
    <source>
        <dbReference type="ARBA" id="ARBA00011245"/>
    </source>
</evidence>
<dbReference type="GO" id="GO:0004814">
    <property type="term" value="F:arginine-tRNA ligase activity"/>
    <property type="evidence" value="ECO:0007669"/>
    <property type="project" value="UniProtKB-UniRule"/>
</dbReference>
<evidence type="ECO:0000256" key="11">
    <source>
        <dbReference type="HAMAP-Rule" id="MF_00123"/>
    </source>
</evidence>
<dbReference type="SUPFAM" id="SSF55190">
    <property type="entry name" value="Arginyl-tRNA synthetase (ArgRS), N-terminal 'additional' domain"/>
    <property type="match status" value="1"/>
</dbReference>
<feature type="domain" description="DALR anticodon binding" evidence="13">
    <location>
        <begin position="468"/>
        <end position="583"/>
    </location>
</feature>
<dbReference type="EC" id="6.1.1.19" evidence="11"/>
<dbReference type="SUPFAM" id="SSF52374">
    <property type="entry name" value="Nucleotidylyl transferase"/>
    <property type="match status" value="1"/>
</dbReference>
<dbReference type="GO" id="GO:0005737">
    <property type="term" value="C:cytoplasm"/>
    <property type="evidence" value="ECO:0007669"/>
    <property type="project" value="UniProtKB-SubCell"/>
</dbReference>
<evidence type="ECO:0000259" key="14">
    <source>
        <dbReference type="SMART" id="SM01016"/>
    </source>
</evidence>
<dbReference type="CDD" id="cd07956">
    <property type="entry name" value="Anticodon_Ia_Arg"/>
    <property type="match status" value="1"/>
</dbReference>
<evidence type="ECO:0000256" key="9">
    <source>
        <dbReference type="ARBA" id="ARBA00023146"/>
    </source>
</evidence>
<organism evidence="15 16">
    <name type="scientific">Luteolibacter luteus</name>
    <dbReference type="NCBI Taxonomy" id="2728835"/>
    <lineage>
        <taxon>Bacteria</taxon>
        <taxon>Pseudomonadati</taxon>
        <taxon>Verrucomicrobiota</taxon>
        <taxon>Verrucomicrobiia</taxon>
        <taxon>Verrucomicrobiales</taxon>
        <taxon>Verrucomicrobiaceae</taxon>
        <taxon>Luteolibacter</taxon>
    </lineage>
</organism>
<dbReference type="AlphaFoldDB" id="A0A858RRS2"/>
<comment type="similarity">
    <text evidence="2 11 12">Belongs to the class-I aminoacyl-tRNA synthetase family.</text>
</comment>
<dbReference type="HAMAP" id="MF_00123">
    <property type="entry name" value="Arg_tRNA_synth"/>
    <property type="match status" value="1"/>
</dbReference>
<evidence type="ECO:0000256" key="7">
    <source>
        <dbReference type="ARBA" id="ARBA00022840"/>
    </source>
</evidence>